<name>A0A811L867_9BILA</name>
<dbReference type="OrthoDB" id="92766at2759"/>
<accession>A0A811L867</accession>
<proteinExistence type="predicted"/>
<protein>
    <recommendedName>
        <fullName evidence="1">SGNH domain-containing protein</fullName>
    </recommendedName>
</protein>
<keyword evidence="3" id="KW-1185">Reference proteome</keyword>
<dbReference type="Pfam" id="PF19040">
    <property type="entry name" value="SGNH"/>
    <property type="match status" value="1"/>
</dbReference>
<reference evidence="2" key="1">
    <citation type="submission" date="2020-09" db="EMBL/GenBank/DDBJ databases">
        <authorList>
            <person name="Kikuchi T."/>
        </authorList>
    </citation>
    <scope>NUCLEOTIDE SEQUENCE</scope>
    <source>
        <strain evidence="2">SH1</strain>
    </source>
</reference>
<feature type="domain" description="SGNH" evidence="1">
    <location>
        <begin position="73"/>
        <end position="289"/>
    </location>
</feature>
<dbReference type="Proteomes" id="UP000783686">
    <property type="component" value="Unassembled WGS sequence"/>
</dbReference>
<sequence>MPEVDTAKVVDWRDPSYLNFIEKMYNKRAQDLDLSMEELLSFNDGMVHYVQTYFRKCRNESAKRYPEQRFYDEYFYSCSIDGMGDKEVVVIGNSMARDVFSGFQQLWKNTYKRLTMVAEPTDVPYTVEDPKVGNKFVNLLTEWDRPIDILIVQFAYFEIPVENRNDKMRDEIHVFFNQLQRLVKEVVMVGAPEVWQETTKQKMLKIIENKEDYDKVNIEWAPHIATNAKMRKMVENLPCDKCVTVDFVRSICSRITGKCYGILPNGIMVFRDLIHTTLVINLMYAQEFIEVYNNKFIG</sequence>
<dbReference type="EMBL" id="CAJFDH010000005">
    <property type="protein sequence ID" value="CAD5223342.1"/>
    <property type="molecule type" value="Genomic_DNA"/>
</dbReference>
<organism evidence="2 3">
    <name type="scientific">Bursaphelenchus okinawaensis</name>
    <dbReference type="NCBI Taxonomy" id="465554"/>
    <lineage>
        <taxon>Eukaryota</taxon>
        <taxon>Metazoa</taxon>
        <taxon>Ecdysozoa</taxon>
        <taxon>Nematoda</taxon>
        <taxon>Chromadorea</taxon>
        <taxon>Rhabditida</taxon>
        <taxon>Tylenchina</taxon>
        <taxon>Tylenchomorpha</taxon>
        <taxon>Aphelenchoidea</taxon>
        <taxon>Aphelenchoididae</taxon>
        <taxon>Bursaphelenchus</taxon>
    </lineage>
</organism>
<gene>
    <name evidence="2" type="ORF">BOKJ2_LOCUS10112</name>
</gene>
<dbReference type="InterPro" id="IPR043968">
    <property type="entry name" value="SGNH"/>
</dbReference>
<evidence type="ECO:0000313" key="2">
    <source>
        <dbReference type="EMBL" id="CAD5223342.1"/>
    </source>
</evidence>
<dbReference type="Proteomes" id="UP000614601">
    <property type="component" value="Unassembled WGS sequence"/>
</dbReference>
<comment type="caution">
    <text evidence="2">The sequence shown here is derived from an EMBL/GenBank/DDBJ whole genome shotgun (WGS) entry which is preliminary data.</text>
</comment>
<evidence type="ECO:0000313" key="3">
    <source>
        <dbReference type="Proteomes" id="UP000614601"/>
    </source>
</evidence>
<dbReference type="AlphaFoldDB" id="A0A811L867"/>
<evidence type="ECO:0000259" key="1">
    <source>
        <dbReference type="Pfam" id="PF19040"/>
    </source>
</evidence>
<dbReference type="EMBL" id="CAJFCW020000005">
    <property type="protein sequence ID" value="CAG9117578.1"/>
    <property type="molecule type" value="Genomic_DNA"/>
</dbReference>